<gene>
    <name evidence="2" type="ordered locus">CKR_1695</name>
    <name evidence="3" type="ordered locus">CKR_2860</name>
</gene>
<dbReference type="Proteomes" id="UP000007969">
    <property type="component" value="Chromosome"/>
</dbReference>
<dbReference type="EMBL" id="AP009049">
    <property type="protein sequence ID" value="BAH06746.1"/>
    <property type="molecule type" value="Genomic_DNA"/>
</dbReference>
<evidence type="ECO:0000256" key="1">
    <source>
        <dbReference type="SAM" id="Coils"/>
    </source>
</evidence>
<sequence>MEECKMDYEKFLKDVKEGNAEDVKKDVEELQENLKELDTIGKLVDYLKTLDPNKKVLIGGNCMPIILRLCDIREKDNKVYLG</sequence>
<dbReference type="HOGENOM" id="CLU_2631913_0_0_9"/>
<dbReference type="AlphaFoldDB" id="B9E2M1"/>
<feature type="coiled-coil region" evidence="1">
    <location>
        <begin position="13"/>
        <end position="40"/>
    </location>
</feature>
<evidence type="ECO:0000313" key="3">
    <source>
        <dbReference type="EMBL" id="BAH07911.1"/>
    </source>
</evidence>
<dbReference type="EMBL" id="AP009049">
    <property type="protein sequence ID" value="BAH07911.1"/>
    <property type="molecule type" value="Genomic_DNA"/>
</dbReference>
<accession>B9E2M1</accession>
<proteinExistence type="predicted"/>
<organism evidence="2 4">
    <name type="scientific">Clostridium kluyveri (strain NBRC 12016)</name>
    <dbReference type="NCBI Taxonomy" id="583346"/>
    <lineage>
        <taxon>Bacteria</taxon>
        <taxon>Bacillati</taxon>
        <taxon>Bacillota</taxon>
        <taxon>Clostridia</taxon>
        <taxon>Eubacteriales</taxon>
        <taxon>Clostridiaceae</taxon>
        <taxon>Clostridium</taxon>
    </lineage>
</organism>
<reference evidence="4" key="2">
    <citation type="submission" date="2005-09" db="EMBL/GenBank/DDBJ databases">
        <title>Complete genome sequence of Clostridium kluyveri and comparative genomics of Clostridia species.</title>
        <authorList>
            <person name="Inui M."/>
            <person name="Nonaka H."/>
            <person name="Shinoda Y."/>
            <person name="Ikenaga Y."/>
            <person name="Abe M."/>
            <person name="Naito K."/>
            <person name="Vertes A.A."/>
            <person name="Yukawa H."/>
        </authorList>
    </citation>
    <scope>NUCLEOTIDE SEQUENCE [LARGE SCALE GENOMIC DNA]</scope>
    <source>
        <strain evidence="4">NBRC 12016</strain>
    </source>
</reference>
<name>B9E2M1_CLOK1</name>
<dbReference type="KEGG" id="ckr:CKR_1695"/>
<reference evidence="2" key="1">
    <citation type="submission" date="2005-09" db="EMBL/GenBank/DDBJ databases">
        <title>Complete genome sequence of Clostridium kluyveri and comaprative genomics of Clostridia species.</title>
        <authorList>
            <person name="Inui M."/>
            <person name="Nonaka H."/>
            <person name="Shinoda Y."/>
            <person name="Ikenaga Y."/>
            <person name="Abe M."/>
            <person name="Naito K."/>
            <person name="Vertes A.A."/>
            <person name="Yukawa H."/>
        </authorList>
    </citation>
    <scope>NUCLEOTIDE SEQUENCE</scope>
    <source>
        <strain evidence="2">NBRC 12016</strain>
    </source>
</reference>
<protein>
    <submittedName>
        <fullName evidence="2">Uncharacterized protein</fullName>
    </submittedName>
</protein>
<dbReference type="KEGG" id="ckr:CKR_2860"/>
<evidence type="ECO:0000313" key="2">
    <source>
        <dbReference type="EMBL" id="BAH06746.1"/>
    </source>
</evidence>
<keyword evidence="1" id="KW-0175">Coiled coil</keyword>
<evidence type="ECO:0000313" key="4">
    <source>
        <dbReference type="Proteomes" id="UP000007969"/>
    </source>
</evidence>